<name>A0A225UR08_9STRA</name>
<feature type="compositionally biased region" description="Polar residues" evidence="1">
    <location>
        <begin position="192"/>
        <end position="204"/>
    </location>
</feature>
<comment type="caution">
    <text evidence="2">The sequence shown here is derived from an EMBL/GenBank/DDBJ whole genome shotgun (WGS) entry which is preliminary data.</text>
</comment>
<proteinExistence type="predicted"/>
<dbReference type="AlphaFoldDB" id="A0A225UR08"/>
<feature type="region of interest" description="Disordered" evidence="1">
    <location>
        <begin position="1"/>
        <end position="20"/>
    </location>
</feature>
<dbReference type="EMBL" id="NBNE01013583">
    <property type="protein sequence ID" value="OWY94976.1"/>
    <property type="molecule type" value="Genomic_DNA"/>
</dbReference>
<dbReference type="STRING" id="4795.A0A225UR08"/>
<gene>
    <name evidence="2" type="ORF">PHMEG_00035152</name>
</gene>
<feature type="region of interest" description="Disordered" evidence="1">
    <location>
        <begin position="137"/>
        <end position="220"/>
    </location>
</feature>
<organism evidence="2 3">
    <name type="scientific">Phytophthora megakarya</name>
    <dbReference type="NCBI Taxonomy" id="4795"/>
    <lineage>
        <taxon>Eukaryota</taxon>
        <taxon>Sar</taxon>
        <taxon>Stramenopiles</taxon>
        <taxon>Oomycota</taxon>
        <taxon>Peronosporomycetes</taxon>
        <taxon>Peronosporales</taxon>
        <taxon>Peronosporaceae</taxon>
        <taxon>Phytophthora</taxon>
    </lineage>
</organism>
<dbReference type="Proteomes" id="UP000198211">
    <property type="component" value="Unassembled WGS sequence"/>
</dbReference>
<sequence>MDSENQAQPGAALECAEQSAPTGGLTHAISDFKRNWTDDTVFALVRAWRDVYRTGRAKDEKTTMFNERIFAAYKAAVPSTKRSKKAIEDKLREMYRFICDVNSNHERKELREFNRIKSPNISQQIYSELDSFLSDQPDTTPLAASFPAQPTFPTDDAQPSGDSSVFGDNETDTSADPHNTGQKNNKRKRSDNFQFDSPQQNSPPTFELPKGAFNFVSRAA</sequence>
<evidence type="ECO:0000256" key="1">
    <source>
        <dbReference type="SAM" id="MobiDB-lite"/>
    </source>
</evidence>
<keyword evidence="3" id="KW-1185">Reference proteome</keyword>
<evidence type="ECO:0000313" key="2">
    <source>
        <dbReference type="EMBL" id="OWY94976.1"/>
    </source>
</evidence>
<dbReference type="OrthoDB" id="109185at2759"/>
<accession>A0A225UR08</accession>
<protein>
    <submittedName>
        <fullName evidence="2">Myotubularin</fullName>
    </submittedName>
</protein>
<evidence type="ECO:0000313" key="3">
    <source>
        <dbReference type="Proteomes" id="UP000198211"/>
    </source>
</evidence>
<feature type="compositionally biased region" description="Polar residues" evidence="1">
    <location>
        <begin position="172"/>
        <end position="183"/>
    </location>
</feature>
<reference evidence="3" key="1">
    <citation type="submission" date="2017-03" db="EMBL/GenBank/DDBJ databases">
        <title>Phytopthora megakarya and P. palmivora, two closely related causual agents of cacao black pod achieved similar genome size and gene model numbers by different mechanisms.</title>
        <authorList>
            <person name="Ali S."/>
            <person name="Shao J."/>
            <person name="Larry D.J."/>
            <person name="Kronmiller B."/>
            <person name="Shen D."/>
            <person name="Strem M.D."/>
            <person name="Melnick R.L."/>
            <person name="Guiltinan M.J."/>
            <person name="Tyler B.M."/>
            <person name="Meinhardt L.W."/>
            <person name="Bailey B.A."/>
        </authorList>
    </citation>
    <scope>NUCLEOTIDE SEQUENCE [LARGE SCALE GENOMIC DNA]</scope>
    <source>
        <strain evidence="3">zdho120</strain>
    </source>
</reference>